<dbReference type="EMBL" id="JBHSRG010000011">
    <property type="protein sequence ID" value="MFC6123510.1"/>
    <property type="molecule type" value="Genomic_DNA"/>
</dbReference>
<keyword evidence="2" id="KW-1185">Reference proteome</keyword>
<gene>
    <name evidence="1" type="ORF">ACFPZP_20900</name>
</gene>
<dbReference type="Proteomes" id="UP001596169">
    <property type="component" value="Unassembled WGS sequence"/>
</dbReference>
<name>A0ABW1Q501_9ENTR</name>
<reference evidence="2" key="1">
    <citation type="journal article" date="2019" name="Int. J. Syst. Evol. Microbiol.">
        <title>The Global Catalogue of Microorganisms (GCM) 10K type strain sequencing project: providing services to taxonomists for standard genome sequencing and annotation.</title>
        <authorList>
            <consortium name="The Broad Institute Genomics Platform"/>
            <consortium name="The Broad Institute Genome Sequencing Center for Infectious Disease"/>
            <person name="Wu L."/>
            <person name="Ma J."/>
        </authorList>
    </citation>
    <scope>NUCLEOTIDE SEQUENCE [LARGE SCALE GENOMIC DNA]</scope>
    <source>
        <strain evidence="2">JCM30009</strain>
    </source>
</reference>
<organism evidence="1 2">
    <name type="scientific">Citrobacter bitternis</name>
    <dbReference type="NCBI Taxonomy" id="1585982"/>
    <lineage>
        <taxon>Bacteria</taxon>
        <taxon>Pseudomonadati</taxon>
        <taxon>Pseudomonadota</taxon>
        <taxon>Gammaproteobacteria</taxon>
        <taxon>Enterobacterales</taxon>
        <taxon>Enterobacteriaceae</taxon>
        <taxon>Citrobacter</taxon>
    </lineage>
</organism>
<evidence type="ECO:0000313" key="1">
    <source>
        <dbReference type="EMBL" id="MFC6123510.1"/>
    </source>
</evidence>
<proteinExistence type="predicted"/>
<dbReference type="RefSeq" id="WP_378109229.1">
    <property type="nucleotide sequence ID" value="NZ_JBHSRG010000011.1"/>
</dbReference>
<evidence type="ECO:0000313" key="2">
    <source>
        <dbReference type="Proteomes" id="UP001596169"/>
    </source>
</evidence>
<comment type="caution">
    <text evidence="1">The sequence shown here is derived from an EMBL/GenBank/DDBJ whole genome shotgun (WGS) entry which is preliminary data.</text>
</comment>
<sequence length="121" mass="14000">MVLEPEGLEYSLNSLFEYNRLNKKNLQHVWVSNVNNEIVENIIQYATQYEWELPRRQPLHSIDYSFGPGGELAFPLSLAILSEATRKTGKEQLVICQASQQIQSKRLCLITQGHYFEREGT</sequence>
<accession>A0ABW1Q501</accession>
<protein>
    <submittedName>
        <fullName evidence="1">Uncharacterized protein</fullName>
    </submittedName>
</protein>